<comment type="caution">
    <text evidence="15">The sequence shown here is derived from an EMBL/GenBank/DDBJ whole genome shotgun (WGS) entry which is preliminary data.</text>
</comment>
<dbReference type="GO" id="GO:0005524">
    <property type="term" value="F:ATP binding"/>
    <property type="evidence" value="ECO:0007669"/>
    <property type="project" value="UniProtKB-KW"/>
</dbReference>
<dbReference type="PROSITE" id="PS50113">
    <property type="entry name" value="PAC"/>
    <property type="match status" value="1"/>
</dbReference>
<evidence type="ECO:0000256" key="2">
    <source>
        <dbReference type="ARBA" id="ARBA00012438"/>
    </source>
</evidence>
<evidence type="ECO:0000313" key="16">
    <source>
        <dbReference type="Proteomes" id="UP000436483"/>
    </source>
</evidence>
<evidence type="ECO:0000256" key="1">
    <source>
        <dbReference type="ARBA" id="ARBA00000085"/>
    </source>
</evidence>
<evidence type="ECO:0000256" key="4">
    <source>
        <dbReference type="ARBA" id="ARBA00022553"/>
    </source>
</evidence>
<evidence type="ECO:0000256" key="10">
    <source>
        <dbReference type="ARBA" id="ARBA00022777"/>
    </source>
</evidence>
<keyword evidence="7" id="KW-0808">Transferase</keyword>
<proteinExistence type="predicted"/>
<dbReference type="InterPro" id="IPR029016">
    <property type="entry name" value="GAF-like_dom_sf"/>
</dbReference>
<dbReference type="EC" id="2.7.13.3" evidence="2"/>
<evidence type="ECO:0000259" key="13">
    <source>
        <dbReference type="PROSITE" id="PS50112"/>
    </source>
</evidence>
<name>A0A7X3MVR6_9HYPH</name>
<feature type="domain" description="PAC" evidence="14">
    <location>
        <begin position="251"/>
        <end position="304"/>
    </location>
</feature>
<dbReference type="PROSITE" id="PS50112">
    <property type="entry name" value="PAS"/>
    <property type="match status" value="1"/>
</dbReference>
<keyword evidence="11" id="KW-0067">ATP-binding</keyword>
<dbReference type="InterPro" id="IPR000700">
    <property type="entry name" value="PAS-assoc_C"/>
</dbReference>
<evidence type="ECO:0000256" key="11">
    <source>
        <dbReference type="ARBA" id="ARBA00022840"/>
    </source>
</evidence>
<dbReference type="SMART" id="SM00091">
    <property type="entry name" value="PAS"/>
    <property type="match status" value="1"/>
</dbReference>
<dbReference type="Pfam" id="PF00989">
    <property type="entry name" value="PAS"/>
    <property type="match status" value="1"/>
</dbReference>
<evidence type="ECO:0000256" key="9">
    <source>
        <dbReference type="ARBA" id="ARBA00022741"/>
    </source>
</evidence>
<dbReference type="RefSeq" id="WP_160887775.1">
    <property type="nucleotide sequence ID" value="NZ_WURB01000027.1"/>
</dbReference>
<dbReference type="GO" id="GO:0004673">
    <property type="term" value="F:protein histidine kinase activity"/>
    <property type="evidence" value="ECO:0007669"/>
    <property type="project" value="UniProtKB-EC"/>
</dbReference>
<accession>A0A7X3MVR6</accession>
<keyword evidence="12" id="KW-0843">Virulence</keyword>
<dbReference type="InterPro" id="IPR035965">
    <property type="entry name" value="PAS-like_dom_sf"/>
</dbReference>
<dbReference type="PANTHER" id="PTHR41523">
    <property type="entry name" value="TWO-COMPONENT SYSTEM SENSOR PROTEIN"/>
    <property type="match status" value="1"/>
</dbReference>
<dbReference type="SMART" id="SM00065">
    <property type="entry name" value="GAF"/>
    <property type="match status" value="1"/>
</dbReference>
<dbReference type="InterPro" id="IPR011102">
    <property type="entry name" value="Sig_transdc_His_kinase_HWE"/>
</dbReference>
<organism evidence="15 16">
    <name type="scientific">Microvirga makkahensis</name>
    <dbReference type="NCBI Taxonomy" id="1128670"/>
    <lineage>
        <taxon>Bacteria</taxon>
        <taxon>Pseudomonadati</taxon>
        <taxon>Pseudomonadota</taxon>
        <taxon>Alphaproteobacteria</taxon>
        <taxon>Hyphomicrobiales</taxon>
        <taxon>Methylobacteriaceae</taxon>
        <taxon>Microvirga</taxon>
    </lineage>
</organism>
<dbReference type="Pfam" id="PF01590">
    <property type="entry name" value="GAF"/>
    <property type="match status" value="1"/>
</dbReference>
<evidence type="ECO:0000259" key="14">
    <source>
        <dbReference type="PROSITE" id="PS50113"/>
    </source>
</evidence>
<keyword evidence="6" id="KW-0288">FMN</keyword>
<dbReference type="OrthoDB" id="341208at2"/>
<dbReference type="GO" id="GO:0006355">
    <property type="term" value="P:regulation of DNA-templated transcription"/>
    <property type="evidence" value="ECO:0007669"/>
    <property type="project" value="InterPro"/>
</dbReference>
<keyword evidence="9" id="KW-0547">Nucleotide-binding</keyword>
<keyword evidence="5" id="KW-0285">Flavoprotein</keyword>
<feature type="domain" description="PAS" evidence="13">
    <location>
        <begin position="177"/>
        <end position="250"/>
    </location>
</feature>
<evidence type="ECO:0000256" key="12">
    <source>
        <dbReference type="ARBA" id="ARBA00023026"/>
    </source>
</evidence>
<reference evidence="15 16" key="1">
    <citation type="submission" date="2019-12" db="EMBL/GenBank/DDBJ databases">
        <authorList>
            <person name="Yuan C.-G."/>
        </authorList>
    </citation>
    <scope>NUCLEOTIDE SEQUENCE [LARGE SCALE GENOMIC DNA]</scope>
    <source>
        <strain evidence="15 16">KCTC 23863</strain>
    </source>
</reference>
<keyword evidence="8" id="KW-0677">Repeat</keyword>
<comment type="catalytic activity">
    <reaction evidence="1">
        <text>ATP + protein L-histidine = ADP + protein N-phospho-L-histidine.</text>
        <dbReference type="EC" id="2.7.13.3"/>
    </reaction>
</comment>
<dbReference type="EMBL" id="WURB01000027">
    <property type="protein sequence ID" value="MXQ14141.1"/>
    <property type="molecule type" value="Genomic_DNA"/>
</dbReference>
<dbReference type="SMART" id="SM00911">
    <property type="entry name" value="HWE_HK"/>
    <property type="match status" value="1"/>
</dbReference>
<protein>
    <recommendedName>
        <fullName evidence="3">Blue-light-activated histidine kinase</fullName>
        <ecNumber evidence="2">2.7.13.3</ecNumber>
    </recommendedName>
</protein>
<dbReference type="AlphaFoldDB" id="A0A7X3MVR6"/>
<evidence type="ECO:0000256" key="6">
    <source>
        <dbReference type="ARBA" id="ARBA00022643"/>
    </source>
</evidence>
<dbReference type="PANTHER" id="PTHR41523:SF8">
    <property type="entry name" value="ETHYLENE RESPONSE SENSOR PROTEIN"/>
    <property type="match status" value="1"/>
</dbReference>
<keyword evidence="4" id="KW-0597">Phosphoprotein</keyword>
<dbReference type="Gene3D" id="3.30.565.10">
    <property type="entry name" value="Histidine kinase-like ATPase, C-terminal domain"/>
    <property type="match status" value="1"/>
</dbReference>
<evidence type="ECO:0000256" key="8">
    <source>
        <dbReference type="ARBA" id="ARBA00022737"/>
    </source>
</evidence>
<evidence type="ECO:0000256" key="7">
    <source>
        <dbReference type="ARBA" id="ARBA00022679"/>
    </source>
</evidence>
<gene>
    <name evidence="15" type="ORF">GR328_22315</name>
</gene>
<reference evidence="15 16" key="2">
    <citation type="submission" date="2020-01" db="EMBL/GenBank/DDBJ databases">
        <title>Microvirga sp. nov., an arsenate reduction bacterium isolated from Tibet hotspring sediments.</title>
        <authorList>
            <person name="Xian W.-D."/>
            <person name="Li W.-J."/>
        </authorList>
    </citation>
    <scope>NUCLEOTIDE SEQUENCE [LARGE SCALE GENOMIC DNA]</scope>
    <source>
        <strain evidence="15 16">KCTC 23863</strain>
    </source>
</reference>
<dbReference type="SUPFAM" id="SSF55874">
    <property type="entry name" value="ATPase domain of HSP90 chaperone/DNA topoisomerase II/histidine kinase"/>
    <property type="match status" value="1"/>
</dbReference>
<dbReference type="InterPro" id="IPR003018">
    <property type="entry name" value="GAF"/>
</dbReference>
<dbReference type="NCBIfam" id="TIGR00229">
    <property type="entry name" value="sensory_box"/>
    <property type="match status" value="1"/>
</dbReference>
<dbReference type="SUPFAM" id="SSF55781">
    <property type="entry name" value="GAF domain-like"/>
    <property type="match status" value="1"/>
</dbReference>
<dbReference type="SUPFAM" id="SSF55785">
    <property type="entry name" value="PYP-like sensor domain (PAS domain)"/>
    <property type="match status" value="1"/>
</dbReference>
<dbReference type="Gene3D" id="3.30.450.20">
    <property type="entry name" value="PAS domain"/>
    <property type="match status" value="1"/>
</dbReference>
<evidence type="ECO:0000256" key="3">
    <source>
        <dbReference type="ARBA" id="ARBA00021740"/>
    </source>
</evidence>
<evidence type="ECO:0000313" key="15">
    <source>
        <dbReference type="EMBL" id="MXQ14141.1"/>
    </source>
</evidence>
<dbReference type="Pfam" id="PF07536">
    <property type="entry name" value="HWE_HK"/>
    <property type="match status" value="1"/>
</dbReference>
<evidence type="ECO:0000256" key="5">
    <source>
        <dbReference type="ARBA" id="ARBA00022630"/>
    </source>
</evidence>
<dbReference type="Gene3D" id="3.30.450.40">
    <property type="match status" value="1"/>
</dbReference>
<keyword evidence="10" id="KW-0418">Kinase</keyword>
<dbReference type="InterPro" id="IPR036890">
    <property type="entry name" value="HATPase_C_sf"/>
</dbReference>
<dbReference type="CDD" id="cd00130">
    <property type="entry name" value="PAS"/>
    <property type="match status" value="1"/>
</dbReference>
<dbReference type="InterPro" id="IPR013767">
    <property type="entry name" value="PAS_fold"/>
</dbReference>
<keyword evidence="16" id="KW-1185">Reference proteome</keyword>
<dbReference type="InterPro" id="IPR000014">
    <property type="entry name" value="PAS"/>
</dbReference>
<dbReference type="Proteomes" id="UP000436483">
    <property type="component" value="Unassembled WGS sequence"/>
</dbReference>
<sequence>MVDSEQMMRRQKVLADFGEFALRSGDLDAVLTEACRLVAEALGTGRAKILEIQEDGQCLFVRAGVGWKLDIVGHLRLPMSERSSETYSINEGKPVITQDIAKEERFEVPEFMKEAGVVALANVPIFVPGGQAFGLLQVDDTKPRAFSEEDTEFLRTYATLLGPVIDRLHKVRTLHRQEESFRLIVENTLDYAIVLTDAEDRITEWTPGAQAVFGWTADEIKGQYSAILFTPEDREAGEDRKEIETARREGFAPNVRWHLHKDGSRVFIEGVVRALRESNGELRGFLKIGQDVTERIQAEERLRESERHAKLLLAELQHRVRNTLAVVRSIARRTVQTSESVEDYAMHLEGRIDAFARVQAAVTRTPDAGLELTTLVADTLLSVAAQEGERVRHIKGPNVRLQAKAAETVALAIHELATNAVKYGALSAEQGRIEVEWTIEESPEQPRLVLRWTETGVRLSGEKPTRRGFGTELIERILAYDLGGEANLEFTPDGLHCTISLPATGDLVLENAQPARRS</sequence>